<evidence type="ECO:0008006" key="4">
    <source>
        <dbReference type="Google" id="ProtNLM"/>
    </source>
</evidence>
<dbReference type="Proteomes" id="UP000507222">
    <property type="component" value="Unassembled WGS sequence"/>
</dbReference>
<feature type="region of interest" description="Disordered" evidence="1">
    <location>
        <begin position="130"/>
        <end position="162"/>
    </location>
</feature>
<evidence type="ECO:0000313" key="2">
    <source>
        <dbReference type="EMBL" id="CAB4272399.1"/>
    </source>
</evidence>
<dbReference type="EMBL" id="CAEKDK010000003">
    <property type="protein sequence ID" value="CAB4272399.1"/>
    <property type="molecule type" value="Genomic_DNA"/>
</dbReference>
<sequence length="193" mass="22012">MSPDLMSRFIRLSSAKEIWDAVKKTYFDGGDETYLFYLNKWAFSIKQHGAPVHKYYSQLQTIFQEIDHRTPNSMHCDADVTERQTELDRLRVHLFLSGLDPQFDQVWGEIMHKDPKLDLDQTFACRKAQQRQTMTSTPDNAVLATGRPRGPPSFSSGASHTQVTSSLPEHKCTHCSGSKHTRAGCYELIGYPD</sequence>
<reference evidence="2 3" key="1">
    <citation type="submission" date="2020-05" db="EMBL/GenBank/DDBJ databases">
        <authorList>
            <person name="Campoy J."/>
            <person name="Schneeberger K."/>
            <person name="Spophaly S."/>
        </authorList>
    </citation>
    <scope>NUCLEOTIDE SEQUENCE [LARGE SCALE GENOMIC DNA]</scope>
    <source>
        <strain evidence="2">PruArmRojPasFocal</strain>
    </source>
</reference>
<dbReference type="PANTHER" id="PTHR34222">
    <property type="entry name" value="GAG_PRE-INTEGRS DOMAIN-CONTAINING PROTEIN"/>
    <property type="match status" value="1"/>
</dbReference>
<protein>
    <recommendedName>
        <fullName evidence="4">Retrotransposon gag domain-containing protein</fullName>
    </recommendedName>
</protein>
<proteinExistence type="predicted"/>
<dbReference type="PANTHER" id="PTHR34222:SF43">
    <property type="entry name" value="RETROTRANSPOSON GAG DOMAIN-CONTAINING PROTEIN"/>
    <property type="match status" value="1"/>
</dbReference>
<evidence type="ECO:0000313" key="3">
    <source>
        <dbReference type="Proteomes" id="UP000507222"/>
    </source>
</evidence>
<evidence type="ECO:0000256" key="1">
    <source>
        <dbReference type="SAM" id="MobiDB-lite"/>
    </source>
</evidence>
<name>A0A6J5U857_PRUAR</name>
<feature type="compositionally biased region" description="Polar residues" evidence="1">
    <location>
        <begin position="130"/>
        <end position="139"/>
    </location>
</feature>
<gene>
    <name evidence="2" type="ORF">CURHAP_LOCUS18988</name>
</gene>
<feature type="compositionally biased region" description="Polar residues" evidence="1">
    <location>
        <begin position="153"/>
        <end position="162"/>
    </location>
</feature>
<dbReference type="AlphaFoldDB" id="A0A6J5U857"/>
<organism evidence="2 3">
    <name type="scientific">Prunus armeniaca</name>
    <name type="common">Apricot</name>
    <name type="synonym">Armeniaca vulgaris</name>
    <dbReference type="NCBI Taxonomy" id="36596"/>
    <lineage>
        <taxon>Eukaryota</taxon>
        <taxon>Viridiplantae</taxon>
        <taxon>Streptophyta</taxon>
        <taxon>Embryophyta</taxon>
        <taxon>Tracheophyta</taxon>
        <taxon>Spermatophyta</taxon>
        <taxon>Magnoliopsida</taxon>
        <taxon>eudicotyledons</taxon>
        <taxon>Gunneridae</taxon>
        <taxon>Pentapetalae</taxon>
        <taxon>rosids</taxon>
        <taxon>fabids</taxon>
        <taxon>Rosales</taxon>
        <taxon>Rosaceae</taxon>
        <taxon>Amygdaloideae</taxon>
        <taxon>Amygdaleae</taxon>
        <taxon>Prunus</taxon>
    </lineage>
</organism>
<accession>A0A6J5U857</accession>